<comment type="catalytic activity">
    <reaction evidence="9 10">
        <text>glycine(in) = glycine(out)</text>
        <dbReference type="Rhea" id="RHEA:70715"/>
        <dbReference type="ChEBI" id="CHEBI:57305"/>
    </reaction>
</comment>
<dbReference type="Pfam" id="PF00153">
    <property type="entry name" value="Mito_carr"/>
    <property type="match status" value="3"/>
</dbReference>
<dbReference type="InterPro" id="IPR030847">
    <property type="entry name" value="Hem25/SLC25A38"/>
</dbReference>
<evidence type="ECO:0000256" key="9">
    <source>
        <dbReference type="ARBA" id="ARBA00034060"/>
    </source>
</evidence>
<keyword evidence="2 10" id="KW-0813">Transport</keyword>
<dbReference type="Proteomes" id="UP001217089">
    <property type="component" value="Unassembled WGS sequence"/>
</dbReference>
<evidence type="ECO:0000256" key="2">
    <source>
        <dbReference type="ARBA" id="ARBA00022448"/>
    </source>
</evidence>
<dbReference type="EMBL" id="JARBDR010000214">
    <property type="protein sequence ID" value="KAJ8318790.1"/>
    <property type="molecule type" value="Genomic_DNA"/>
</dbReference>
<evidence type="ECO:0000256" key="10">
    <source>
        <dbReference type="HAMAP-Rule" id="MF_03064"/>
    </source>
</evidence>
<keyword evidence="6 10" id="KW-1133">Transmembrane helix</keyword>
<organism evidence="12 14">
    <name type="scientific">Tegillarca granosa</name>
    <name type="common">Malaysian cockle</name>
    <name type="synonym">Anadara granosa</name>
    <dbReference type="NCBI Taxonomy" id="220873"/>
    <lineage>
        <taxon>Eukaryota</taxon>
        <taxon>Metazoa</taxon>
        <taxon>Spiralia</taxon>
        <taxon>Lophotrochozoa</taxon>
        <taxon>Mollusca</taxon>
        <taxon>Bivalvia</taxon>
        <taxon>Autobranchia</taxon>
        <taxon>Pteriomorphia</taxon>
        <taxon>Arcoida</taxon>
        <taxon>Arcoidea</taxon>
        <taxon>Arcidae</taxon>
        <taxon>Tegillarca</taxon>
    </lineage>
</organism>
<evidence type="ECO:0000256" key="7">
    <source>
        <dbReference type="ARBA" id="ARBA00023128"/>
    </source>
</evidence>
<evidence type="ECO:0000313" key="14">
    <source>
        <dbReference type="Proteomes" id="UP001217089"/>
    </source>
</evidence>
<evidence type="ECO:0000256" key="6">
    <source>
        <dbReference type="ARBA" id="ARBA00022989"/>
    </source>
</evidence>
<dbReference type="InterPro" id="IPR023395">
    <property type="entry name" value="MCP_dom_sf"/>
</dbReference>
<comment type="subcellular location">
    <subcellularLocation>
        <location evidence="1">Membrane</location>
        <topology evidence="1">Multi-pass membrane protein</topology>
    </subcellularLocation>
    <subcellularLocation>
        <location evidence="10">Mitochondrion inner membrane</location>
        <topology evidence="10">Multi-pass membrane protein</topology>
    </subcellularLocation>
</comment>
<dbReference type="PRINTS" id="PR00926">
    <property type="entry name" value="MITOCARRIER"/>
</dbReference>
<evidence type="ECO:0000256" key="5">
    <source>
        <dbReference type="ARBA" id="ARBA00022792"/>
    </source>
</evidence>
<evidence type="ECO:0000313" key="12">
    <source>
        <dbReference type="EMBL" id="KAJ8311942.1"/>
    </source>
</evidence>
<feature type="repeat" description="Solcar" evidence="11">
    <location>
        <begin position="7"/>
        <end position="95"/>
    </location>
</feature>
<comment type="function">
    <text evidence="10">Mitochondrial glycine transporter that imports glycine into the mitochondrial matrix. Plays an important role in providing glycine for the first enzymatic step in heme biosynthesis, the condensation of glycine with succinyl-CoA to produce 5-aminolevulinate (ALA) in the miochondrial matrix.</text>
</comment>
<dbReference type="PANTHER" id="PTHR46181:SF3">
    <property type="entry name" value="MITOCHONDRIAL GLYCINE TRANSPORTER"/>
    <property type="match status" value="1"/>
</dbReference>
<dbReference type="HAMAP" id="MF_03064">
    <property type="entry name" value="SLC25A38"/>
    <property type="match status" value="1"/>
</dbReference>
<gene>
    <name evidence="13" type="ORF">KUTeg_003881</name>
    <name evidence="12" type="ORF">KUTeg_010509</name>
</gene>
<keyword evidence="8 10" id="KW-0472">Membrane</keyword>
<evidence type="ECO:0000256" key="3">
    <source>
        <dbReference type="ARBA" id="ARBA00022692"/>
    </source>
</evidence>
<keyword evidence="14" id="KW-1185">Reference proteome</keyword>
<comment type="similarity">
    <text evidence="10">Belongs to the mitochondrial carrier (TC 2.A.29) family. SLC25A38 subfamily.</text>
</comment>
<dbReference type="PANTHER" id="PTHR46181">
    <property type="entry name" value="MITOCHONDRIAL GLYCINE TRANSPORTER"/>
    <property type="match status" value="1"/>
</dbReference>
<evidence type="ECO:0000256" key="11">
    <source>
        <dbReference type="PROSITE-ProRule" id="PRU00282"/>
    </source>
</evidence>
<evidence type="ECO:0000313" key="13">
    <source>
        <dbReference type="EMBL" id="KAJ8318790.1"/>
    </source>
</evidence>
<name>A0ABQ9F6P0_TEGGR</name>
<dbReference type="EMBL" id="JARBDR010000442">
    <property type="protein sequence ID" value="KAJ8311942.1"/>
    <property type="molecule type" value="Genomic_DNA"/>
</dbReference>
<sequence length="284" mass="31424">MESTITSPVVKSFLAGAFSGTCSTVLFQPLDLLKTRIQFNAVNIGSGSVRMSTVLYNVIQQDKVTGLWRGLVPSFSRTVPGIALYFSSIHVMKSKIQKKKLSVLESALIGAAARTMSGILVLPFTVLKTRFESGQFQYKGMKNALVLMYKTEGARGLFSGLTATLLRDVPFSGMYFMFYTQLKQMTEDSMKHSSVSRQTVTFACGIVAGMCASVITQPADVVKTQMQLYPQKFSGPWKAVLHVYEKDGLDGFLRGIVPRTIRRTMMATLAWSVYEEVIRKCGLK</sequence>
<keyword evidence="4 10" id="KW-0677">Repeat</keyword>
<evidence type="ECO:0000256" key="8">
    <source>
        <dbReference type="ARBA" id="ARBA00023136"/>
    </source>
</evidence>
<accession>A0ABQ9F6P0</accession>
<feature type="repeat" description="Solcar" evidence="11">
    <location>
        <begin position="101"/>
        <end position="185"/>
    </location>
</feature>
<dbReference type="Gene3D" id="1.50.40.10">
    <property type="entry name" value="Mitochondrial carrier domain"/>
    <property type="match status" value="2"/>
</dbReference>
<reference evidence="12 14" key="1">
    <citation type="submission" date="2022-12" db="EMBL/GenBank/DDBJ databases">
        <title>Chromosome-level genome of Tegillarca granosa.</title>
        <authorList>
            <person name="Kim J."/>
        </authorList>
    </citation>
    <scope>NUCLEOTIDE SEQUENCE [LARGE SCALE GENOMIC DNA]</scope>
    <source>
        <strain evidence="12">Teg-2019</strain>
        <tissue evidence="12">Adductor muscle</tissue>
    </source>
</reference>
<proteinExistence type="inferred from homology"/>
<keyword evidence="7 10" id="KW-0496">Mitochondrion</keyword>
<evidence type="ECO:0000256" key="4">
    <source>
        <dbReference type="ARBA" id="ARBA00022737"/>
    </source>
</evidence>
<dbReference type="SUPFAM" id="SSF103506">
    <property type="entry name" value="Mitochondrial carrier"/>
    <property type="match status" value="1"/>
</dbReference>
<dbReference type="PROSITE" id="PS50920">
    <property type="entry name" value="SOLCAR"/>
    <property type="match status" value="3"/>
</dbReference>
<dbReference type="InterPro" id="IPR002067">
    <property type="entry name" value="MCP"/>
</dbReference>
<evidence type="ECO:0000256" key="1">
    <source>
        <dbReference type="ARBA" id="ARBA00004141"/>
    </source>
</evidence>
<keyword evidence="5 10" id="KW-0999">Mitochondrion inner membrane</keyword>
<keyword evidence="3 10" id="KW-0812">Transmembrane</keyword>
<protein>
    <recommendedName>
        <fullName evidence="10">Mitochondrial glycine transporter</fullName>
    </recommendedName>
    <alternativeName>
        <fullName evidence="10">Solute carrier family 25 member 38 homolog</fullName>
    </alternativeName>
</protein>
<comment type="caution">
    <text evidence="12">The sequence shown here is derived from an EMBL/GenBank/DDBJ whole genome shotgun (WGS) entry which is preliminary data.</text>
</comment>
<dbReference type="InterPro" id="IPR018108">
    <property type="entry name" value="MCP_transmembrane"/>
</dbReference>
<feature type="repeat" description="Solcar" evidence="11">
    <location>
        <begin position="196"/>
        <end position="280"/>
    </location>
</feature>